<dbReference type="KEGG" id="mpro:BJP34_21425"/>
<gene>
    <name evidence="2" type="ORF">BJP34_21425</name>
</gene>
<feature type="transmembrane region" description="Helical" evidence="1">
    <location>
        <begin position="20"/>
        <end position="40"/>
    </location>
</feature>
<keyword evidence="1" id="KW-0812">Transmembrane</keyword>
<dbReference type="EMBL" id="CP017599">
    <property type="protein sequence ID" value="AOX01661.1"/>
    <property type="molecule type" value="Genomic_DNA"/>
</dbReference>
<proteinExistence type="predicted"/>
<dbReference type="OrthoDB" id="490462at2"/>
<evidence type="ECO:0000256" key="1">
    <source>
        <dbReference type="SAM" id="Phobius"/>
    </source>
</evidence>
<evidence type="ECO:0000313" key="2">
    <source>
        <dbReference type="EMBL" id="AOX01661.1"/>
    </source>
</evidence>
<keyword evidence="1" id="KW-0472">Membrane</keyword>
<keyword evidence="1" id="KW-1133">Transmembrane helix</keyword>
<accession>A0A1D8TVI9</accession>
<organism evidence="2 3">
    <name type="scientific">Moorena producens PAL-8-15-08-1</name>
    <dbReference type="NCBI Taxonomy" id="1458985"/>
    <lineage>
        <taxon>Bacteria</taxon>
        <taxon>Bacillati</taxon>
        <taxon>Cyanobacteriota</taxon>
        <taxon>Cyanophyceae</taxon>
        <taxon>Coleofasciculales</taxon>
        <taxon>Coleofasciculaceae</taxon>
        <taxon>Moorena</taxon>
    </lineage>
</organism>
<dbReference type="Proteomes" id="UP000177870">
    <property type="component" value="Chromosome"/>
</dbReference>
<sequence length="70" mass="8107">MLKNQQKKPSKYNFPVWQISLPLCGVLIFVIGAITTIYMINGRYLFHLKATPEGLEIITDVDKREIKEKL</sequence>
<name>A0A1D8TVI9_9CYAN</name>
<protein>
    <submittedName>
        <fullName evidence="2">Uncharacterized protein</fullName>
    </submittedName>
</protein>
<reference evidence="3" key="1">
    <citation type="submission" date="2016-10" db="EMBL/GenBank/DDBJ databases">
        <title>Comparative genomics uncovers the prolific and rare metabolic potential of the cyanobacterial genus Moorea.</title>
        <authorList>
            <person name="Leao T."/>
            <person name="Castelao G."/>
            <person name="Korobeynikov A."/>
            <person name="Monroe E.A."/>
            <person name="Podell S."/>
            <person name="Glukhov E."/>
            <person name="Allen E."/>
            <person name="Gerwick W.H."/>
            <person name="Gerwick L."/>
        </authorList>
    </citation>
    <scope>NUCLEOTIDE SEQUENCE [LARGE SCALE GENOMIC DNA]</scope>
    <source>
        <strain evidence="3">PAL-8-15-08-1</strain>
    </source>
</reference>
<dbReference type="AlphaFoldDB" id="A0A1D8TVI9"/>
<evidence type="ECO:0000313" key="3">
    <source>
        <dbReference type="Proteomes" id="UP000177870"/>
    </source>
</evidence>